<feature type="domain" description="Pyridine nucleotide-disulphide oxidoreductase dimerisation" evidence="12">
    <location>
        <begin position="355"/>
        <end position="463"/>
    </location>
</feature>
<protein>
    <recommendedName>
        <fullName evidence="11">Dihydrolipoyl dehydrogenase</fullName>
        <ecNumber evidence="11">1.8.1.4</ecNumber>
    </recommendedName>
</protein>
<feature type="binding site" evidence="9">
    <location>
        <begin position="150"/>
        <end position="152"/>
    </location>
    <ligand>
        <name>FAD</name>
        <dbReference type="ChEBI" id="CHEBI:57692"/>
    </ligand>
</feature>
<keyword evidence="2 11" id="KW-0285">Flavoprotein</keyword>
<keyword evidence="4 11" id="KW-0560">Oxidoreductase</keyword>
<feature type="domain" description="FAD/NAD(P)-binding" evidence="13">
    <location>
        <begin position="13"/>
        <end position="336"/>
    </location>
</feature>
<dbReference type="Pfam" id="PF07992">
    <property type="entry name" value="Pyr_redox_2"/>
    <property type="match status" value="1"/>
</dbReference>
<feature type="binding site" evidence="9">
    <location>
        <position position="210"/>
    </location>
    <ligand>
        <name>NAD(+)</name>
        <dbReference type="ChEBI" id="CHEBI:57540"/>
    </ligand>
</feature>
<keyword evidence="3 9" id="KW-0274">FAD</keyword>
<dbReference type="InterPro" id="IPR016156">
    <property type="entry name" value="FAD/NAD-linked_Rdtase_dimer_sf"/>
</dbReference>
<dbReference type="InterPro" id="IPR004099">
    <property type="entry name" value="Pyr_nucl-diS_OxRdtase_dimer"/>
</dbReference>
<evidence type="ECO:0000256" key="6">
    <source>
        <dbReference type="ARBA" id="ARBA00023157"/>
    </source>
</evidence>
<evidence type="ECO:0000256" key="3">
    <source>
        <dbReference type="ARBA" id="ARBA00022827"/>
    </source>
</evidence>
<comment type="similarity">
    <text evidence="1 11">Belongs to the class-I pyridine nucleotide-disulfide oxidoreductase family.</text>
</comment>
<keyword evidence="9" id="KW-0547">Nucleotide-binding</keyword>
<evidence type="ECO:0000259" key="12">
    <source>
        <dbReference type="Pfam" id="PF02852"/>
    </source>
</evidence>
<evidence type="ECO:0000256" key="2">
    <source>
        <dbReference type="ARBA" id="ARBA00022630"/>
    </source>
</evidence>
<feature type="binding site" evidence="9">
    <location>
        <position position="279"/>
    </location>
    <ligand>
        <name>NAD(+)</name>
        <dbReference type="ChEBI" id="CHEBI:57540"/>
    </ligand>
</feature>
<organism evidence="14">
    <name type="scientific">Euglena gracilis</name>
    <dbReference type="NCBI Taxonomy" id="3039"/>
    <lineage>
        <taxon>Eukaryota</taxon>
        <taxon>Discoba</taxon>
        <taxon>Euglenozoa</taxon>
        <taxon>Euglenida</taxon>
        <taxon>Spirocuta</taxon>
        <taxon>Euglenophyceae</taxon>
        <taxon>Euglenales</taxon>
        <taxon>Euglenaceae</taxon>
        <taxon>Euglena</taxon>
    </lineage>
</organism>
<comment type="catalytic activity">
    <reaction evidence="11">
        <text>N(6)-[(R)-dihydrolipoyl]-L-lysyl-[protein] + NAD(+) = N(6)-[(R)-lipoyl]-L-lysyl-[protein] + NADH + H(+)</text>
        <dbReference type="Rhea" id="RHEA:15045"/>
        <dbReference type="Rhea" id="RHEA-COMP:10474"/>
        <dbReference type="Rhea" id="RHEA-COMP:10475"/>
        <dbReference type="ChEBI" id="CHEBI:15378"/>
        <dbReference type="ChEBI" id="CHEBI:57540"/>
        <dbReference type="ChEBI" id="CHEBI:57945"/>
        <dbReference type="ChEBI" id="CHEBI:83099"/>
        <dbReference type="ChEBI" id="CHEBI:83100"/>
        <dbReference type="EC" id="1.8.1.4"/>
    </reaction>
</comment>
<dbReference type="FunFam" id="3.30.390.30:FF:000001">
    <property type="entry name" value="Dihydrolipoyl dehydrogenase"/>
    <property type="match status" value="1"/>
</dbReference>
<dbReference type="PROSITE" id="PS00076">
    <property type="entry name" value="PYRIDINE_REDOX_1"/>
    <property type="match status" value="1"/>
</dbReference>
<dbReference type="InterPro" id="IPR012999">
    <property type="entry name" value="Pyr_OxRdtase_I_AS"/>
</dbReference>
<dbReference type="GO" id="GO:0045252">
    <property type="term" value="C:oxoglutarate dehydrogenase complex"/>
    <property type="evidence" value="ECO:0007669"/>
    <property type="project" value="TreeGrafter"/>
</dbReference>
<evidence type="ECO:0000256" key="1">
    <source>
        <dbReference type="ARBA" id="ARBA00007532"/>
    </source>
</evidence>
<dbReference type="PANTHER" id="PTHR22912:SF223">
    <property type="entry name" value="DIHYDROLIPOYL DEHYDROGENASE 1, MITOCHONDRIAL"/>
    <property type="match status" value="1"/>
</dbReference>
<dbReference type="SUPFAM" id="SSF51905">
    <property type="entry name" value="FAD/NAD(P)-binding domain"/>
    <property type="match status" value="1"/>
</dbReference>
<sequence>MFRQSFIQLAKHDLIVIGGGPGGYVAAIKAAQLGLNVACVEKRGTLGGTCLNVGCIPSKALLNASHHYHDAKHKFAGYGIDIPSVSMDIPKMQGTKAKSVTRLTGGIELLFKKNKVTYYKGFASLEGDKKVKVVGETTEVHEADKILIATGSEPIELPFLKFDEKVVCSSTGALDFQEVPAHLVVIGAGVIGLELGSVWSRLGSKVTVVEFMDRICPFMDADVGKEFHRILKKQGLQIKTSTKVVAGKVEGGQVILELESVDGAKKETLQANAVLVSVGRRPFTDGLGLDKVGVELNAKKFIVVDDHFKTNKDGIYAVGDVIHRGPMLAHKAEDEGICVAEMFAGKAGHINYDTIPNVIYTHPEVAWVGKTEEDLKKEGRKLKTSKFPFQANSRAVTNVDTEGFVKVVTDADTDRLLSMSIINSNAGEAIAEAVLAMEYSGSAEDIGRTCHAHPTLSEAIKEACMAAYDKPIHV</sequence>
<evidence type="ECO:0000259" key="13">
    <source>
        <dbReference type="Pfam" id="PF07992"/>
    </source>
</evidence>
<proteinExistence type="evidence at transcript level"/>
<keyword evidence="7 11" id="KW-0676">Redox-active center</keyword>
<feature type="binding site" evidence="9">
    <location>
        <begin position="327"/>
        <end position="330"/>
    </location>
    <ligand>
        <name>FAD</name>
        <dbReference type="ChEBI" id="CHEBI:57692"/>
    </ligand>
</feature>
<keyword evidence="5 9" id="KW-0520">NAD</keyword>
<keyword evidence="6" id="KW-1015">Disulfide bond</keyword>
<reference evidence="14" key="1">
    <citation type="journal article" date="2004" name="J. Biol. Chem.">
        <title>Euglena gracilis rhodoquinone:ubiquinone ratio and mitochondrial proteome differ under aerobic and anaerobic conditions.</title>
        <authorList>
            <person name="Hoffmeister M."/>
            <person name="van der Klei A."/>
            <person name="Rotte C."/>
            <person name="van Grinsven C."/>
            <person name="oen W.A."/>
            <person name="van Hellmond J.J."/>
            <person name="Henze K."/>
            <person name="Tielens A.G.M."/>
            <person name="Martin W."/>
        </authorList>
    </citation>
    <scope>NUCLEOTIDE SEQUENCE</scope>
    <source>
        <strain evidence="14">SAG1224-5/25</strain>
    </source>
</reference>
<evidence type="ECO:0000256" key="9">
    <source>
        <dbReference type="PIRSR" id="PIRSR000350-3"/>
    </source>
</evidence>
<dbReference type="PRINTS" id="PR00368">
    <property type="entry name" value="FADPNR"/>
</dbReference>
<dbReference type="Pfam" id="PF02852">
    <property type="entry name" value="Pyr_redox_dim"/>
    <property type="match status" value="1"/>
</dbReference>
<evidence type="ECO:0000256" key="10">
    <source>
        <dbReference type="PIRSR" id="PIRSR000350-4"/>
    </source>
</evidence>
<accession>Q6KCL9</accession>
<comment type="miscellaneous">
    <text evidence="11">The active site is a redox-active disulfide bond.</text>
</comment>
<dbReference type="AlphaFoldDB" id="Q6KCL9"/>
<dbReference type="InterPro" id="IPR023753">
    <property type="entry name" value="FAD/NAD-binding_dom"/>
</dbReference>
<dbReference type="PIRSF" id="PIRSF000350">
    <property type="entry name" value="Mercury_reductase_MerA"/>
    <property type="match status" value="1"/>
</dbReference>
<gene>
    <name evidence="14" type="primary">lpd</name>
</gene>
<dbReference type="InterPro" id="IPR006258">
    <property type="entry name" value="Lipoamide_DH"/>
</dbReference>
<feature type="binding site" evidence="9">
    <location>
        <begin position="187"/>
        <end position="194"/>
    </location>
    <ligand>
        <name>NAD(+)</name>
        <dbReference type="ChEBI" id="CHEBI:57540"/>
    </ligand>
</feature>
<dbReference type="PRINTS" id="PR00411">
    <property type="entry name" value="PNDRDTASEI"/>
</dbReference>
<dbReference type="EC" id="1.8.1.4" evidence="11"/>
<feature type="binding site" evidence="9">
    <location>
        <position position="320"/>
    </location>
    <ligand>
        <name>FAD</name>
        <dbReference type="ChEBI" id="CHEBI:57692"/>
    </ligand>
</feature>
<name>Q6KCL9_EUGGR</name>
<dbReference type="GO" id="GO:0005739">
    <property type="term" value="C:mitochondrion"/>
    <property type="evidence" value="ECO:0007669"/>
    <property type="project" value="TreeGrafter"/>
</dbReference>
<dbReference type="InterPro" id="IPR050151">
    <property type="entry name" value="Class-I_Pyr_Nuc-Dis_Oxidored"/>
</dbReference>
<feature type="active site" description="Proton acceptor" evidence="8">
    <location>
        <position position="453"/>
    </location>
</feature>
<dbReference type="Gene3D" id="3.50.50.60">
    <property type="entry name" value="FAD/NAD(P)-binding domain"/>
    <property type="match status" value="2"/>
</dbReference>
<dbReference type="InterPro" id="IPR001100">
    <property type="entry name" value="Pyr_nuc-diS_OxRdtase"/>
</dbReference>
<feature type="binding site" evidence="9">
    <location>
        <position position="59"/>
    </location>
    <ligand>
        <name>FAD</name>
        <dbReference type="ChEBI" id="CHEBI:57692"/>
    </ligand>
</feature>
<dbReference type="GO" id="GO:0006103">
    <property type="term" value="P:2-oxoglutarate metabolic process"/>
    <property type="evidence" value="ECO:0007669"/>
    <property type="project" value="TreeGrafter"/>
</dbReference>
<dbReference type="InterPro" id="IPR036188">
    <property type="entry name" value="FAD/NAD-bd_sf"/>
</dbReference>
<evidence type="ECO:0000256" key="5">
    <source>
        <dbReference type="ARBA" id="ARBA00023027"/>
    </source>
</evidence>
<dbReference type="Gene3D" id="3.30.390.30">
    <property type="match status" value="1"/>
</dbReference>
<dbReference type="EMBL" id="AJ620471">
    <property type="protein sequence ID" value="CAF05589.1"/>
    <property type="molecule type" value="mRNA"/>
</dbReference>
<evidence type="ECO:0000256" key="7">
    <source>
        <dbReference type="ARBA" id="ARBA00023284"/>
    </source>
</evidence>
<comment type="cofactor">
    <cofactor evidence="9 11">
        <name>FAD</name>
        <dbReference type="ChEBI" id="CHEBI:57692"/>
    </cofactor>
    <text evidence="9 11">Binds 1 FAD per subunit.</text>
</comment>
<dbReference type="FunFam" id="3.50.50.60:FF:000001">
    <property type="entry name" value="Dihydrolipoyl dehydrogenase, mitochondrial"/>
    <property type="match status" value="1"/>
</dbReference>
<dbReference type="GO" id="GO:0004148">
    <property type="term" value="F:dihydrolipoyl dehydrogenase (NADH) activity"/>
    <property type="evidence" value="ECO:0007669"/>
    <property type="project" value="UniProtKB-EC"/>
</dbReference>
<evidence type="ECO:0000256" key="8">
    <source>
        <dbReference type="PIRSR" id="PIRSR000350-2"/>
    </source>
</evidence>
<feature type="disulfide bond" description="Redox-active" evidence="10">
    <location>
        <begin position="50"/>
        <end position="55"/>
    </location>
</feature>
<evidence type="ECO:0000256" key="11">
    <source>
        <dbReference type="RuleBase" id="RU003692"/>
    </source>
</evidence>
<dbReference type="PANTHER" id="PTHR22912">
    <property type="entry name" value="DISULFIDE OXIDOREDUCTASE"/>
    <property type="match status" value="1"/>
</dbReference>
<dbReference type="SUPFAM" id="SSF55424">
    <property type="entry name" value="FAD/NAD-linked reductases, dimerisation (C-terminal) domain"/>
    <property type="match status" value="1"/>
</dbReference>
<dbReference type="NCBIfam" id="TIGR01350">
    <property type="entry name" value="lipoamide_DH"/>
    <property type="match status" value="1"/>
</dbReference>
<dbReference type="GO" id="GO:0050660">
    <property type="term" value="F:flavin adenine dinucleotide binding"/>
    <property type="evidence" value="ECO:0007669"/>
    <property type="project" value="InterPro"/>
</dbReference>
<evidence type="ECO:0000313" key="14">
    <source>
        <dbReference type="EMBL" id="CAF05589.1"/>
    </source>
</evidence>
<evidence type="ECO:0000256" key="4">
    <source>
        <dbReference type="ARBA" id="ARBA00023002"/>
    </source>
</evidence>